<dbReference type="InterPro" id="IPR001597">
    <property type="entry name" value="ArAA_b-elim_lyase/Thr_aldolase"/>
</dbReference>
<dbReference type="SUPFAM" id="SSF53383">
    <property type="entry name" value="PLP-dependent transferases"/>
    <property type="match status" value="1"/>
</dbReference>
<dbReference type="PANTHER" id="PTHR48097:SF5">
    <property type="entry name" value="LOW SPECIFICITY L-THREONINE ALDOLASE"/>
    <property type="match status" value="1"/>
</dbReference>
<keyword evidence="7" id="KW-1185">Reference proteome</keyword>
<dbReference type="Proteomes" id="UP000238392">
    <property type="component" value="Unassembled WGS sequence"/>
</dbReference>
<evidence type="ECO:0000313" key="7">
    <source>
        <dbReference type="Proteomes" id="UP000238392"/>
    </source>
</evidence>
<evidence type="ECO:0000313" key="6">
    <source>
        <dbReference type="EMBL" id="PRY92423.1"/>
    </source>
</evidence>
<evidence type="ECO:0000259" key="5">
    <source>
        <dbReference type="Pfam" id="PF01212"/>
    </source>
</evidence>
<accession>A0A2T0X0E7</accession>
<dbReference type="Gene3D" id="3.90.1150.10">
    <property type="entry name" value="Aspartate Aminotransferase, domain 1"/>
    <property type="match status" value="1"/>
</dbReference>
<evidence type="ECO:0000256" key="4">
    <source>
        <dbReference type="ARBA" id="ARBA00022898"/>
    </source>
</evidence>
<dbReference type="PANTHER" id="PTHR48097">
    <property type="entry name" value="L-THREONINE ALDOLASE-RELATED"/>
    <property type="match status" value="1"/>
</dbReference>
<keyword evidence="4" id="KW-0663">Pyridoxal phosphate</keyword>
<dbReference type="AlphaFoldDB" id="A0A2T0X0E7"/>
<feature type="domain" description="Aromatic amino acid beta-eliminating lyase/threonine aldolase" evidence="5">
    <location>
        <begin position="3"/>
        <end position="276"/>
    </location>
</feature>
<dbReference type="GO" id="GO:0006520">
    <property type="term" value="P:amino acid metabolic process"/>
    <property type="evidence" value="ECO:0007669"/>
    <property type="project" value="InterPro"/>
</dbReference>
<organism evidence="6 7">
    <name type="scientific">Donghicola tyrosinivorans</name>
    <dbReference type="NCBI Taxonomy" id="1652492"/>
    <lineage>
        <taxon>Bacteria</taxon>
        <taxon>Pseudomonadati</taxon>
        <taxon>Pseudomonadota</taxon>
        <taxon>Alphaproteobacteria</taxon>
        <taxon>Rhodobacterales</taxon>
        <taxon>Roseobacteraceae</taxon>
        <taxon>Donghicola</taxon>
    </lineage>
</organism>
<evidence type="ECO:0000256" key="3">
    <source>
        <dbReference type="ARBA" id="ARBA00011881"/>
    </source>
</evidence>
<gene>
    <name evidence="6" type="ORF">CLV74_102338</name>
</gene>
<dbReference type="Gene3D" id="3.40.640.10">
    <property type="entry name" value="Type I PLP-dependent aspartate aminotransferase-like (Major domain)"/>
    <property type="match status" value="1"/>
</dbReference>
<dbReference type="OrthoDB" id="9774495at2"/>
<dbReference type="EMBL" id="PVTQ01000002">
    <property type="protein sequence ID" value="PRY92423.1"/>
    <property type="molecule type" value="Genomic_DNA"/>
</dbReference>
<protein>
    <submittedName>
        <fullName evidence="6">L-threonine aldolase</fullName>
    </submittedName>
</protein>
<comment type="similarity">
    <text evidence="2">Belongs to the threonine aldolase family.</text>
</comment>
<dbReference type="Pfam" id="PF01212">
    <property type="entry name" value="Beta_elim_lyase"/>
    <property type="match status" value="1"/>
</dbReference>
<evidence type="ECO:0000256" key="2">
    <source>
        <dbReference type="ARBA" id="ARBA00006966"/>
    </source>
</evidence>
<dbReference type="InterPro" id="IPR015422">
    <property type="entry name" value="PyrdxlP-dep_Trfase_small"/>
</dbReference>
<name>A0A2T0X0E7_9RHOB</name>
<proteinExistence type="inferred from homology"/>
<dbReference type="InterPro" id="IPR015421">
    <property type="entry name" value="PyrdxlP-dep_Trfase_major"/>
</dbReference>
<comment type="caution">
    <text evidence="6">The sequence shown here is derived from an EMBL/GenBank/DDBJ whole genome shotgun (WGS) entry which is preliminary data.</text>
</comment>
<reference evidence="6 7" key="1">
    <citation type="submission" date="2018-03" db="EMBL/GenBank/DDBJ databases">
        <title>Genomic Encyclopedia of Archaeal and Bacterial Type Strains, Phase II (KMG-II): from individual species to whole genera.</title>
        <authorList>
            <person name="Goeker M."/>
        </authorList>
    </citation>
    <scope>NUCLEOTIDE SEQUENCE [LARGE SCALE GENOMIC DNA]</scope>
    <source>
        <strain evidence="6 7">DSM 100212</strain>
    </source>
</reference>
<evidence type="ECO:0000256" key="1">
    <source>
        <dbReference type="ARBA" id="ARBA00001933"/>
    </source>
</evidence>
<comment type="subunit">
    <text evidence="3">Homotetramer.</text>
</comment>
<comment type="cofactor">
    <cofactor evidence="1">
        <name>pyridoxal 5'-phosphate</name>
        <dbReference type="ChEBI" id="CHEBI:597326"/>
    </cofactor>
</comment>
<sequence length="347" mass="37964">MHFASDNTGPIHPQVMEALTEANNGYLLPYGNDEVTQVAIAAVRDVFEAPEAQVFFVPTGTSGNALALSTLCMPYQSVLCTALAHIHEDECGAPEFYGVAKLSLIGDSDLMDPDALEREIVFLNEGGVHSAQPGAVSITNVTERGRLYTLDQITRIAEVTHRHNLPLHLDGARFANACAALDCSAAEMSWKAGVDVVTFGGTKSGCMGVEAVVFFNPDHARGFAARRKRAGLLFSKSRFLSAQMLGFCRDGLWRQLGAEANARGQYLADILRQHPRIEWPYAPEANMLFPALPRSEIKRLMDSGVKMNHWGSIEGDGNEMLLSRFVCDWSLPYEQIDAFAEILRGMG</sequence>
<dbReference type="InterPro" id="IPR015424">
    <property type="entry name" value="PyrdxlP-dep_Trfase"/>
</dbReference>
<dbReference type="RefSeq" id="WP_106262939.1">
    <property type="nucleotide sequence ID" value="NZ_PVTQ01000002.1"/>
</dbReference>
<dbReference type="GO" id="GO:0016829">
    <property type="term" value="F:lyase activity"/>
    <property type="evidence" value="ECO:0007669"/>
    <property type="project" value="InterPro"/>
</dbReference>